<reference evidence="1" key="1">
    <citation type="submission" date="2020-03" db="EMBL/GenBank/DDBJ databases">
        <title>The deep terrestrial virosphere.</title>
        <authorList>
            <person name="Holmfeldt K."/>
            <person name="Nilsson E."/>
            <person name="Simone D."/>
            <person name="Lopez-Fernandez M."/>
            <person name="Wu X."/>
            <person name="de Brujin I."/>
            <person name="Lundin D."/>
            <person name="Andersson A."/>
            <person name="Bertilsson S."/>
            <person name="Dopson M."/>
        </authorList>
    </citation>
    <scope>NUCLEOTIDE SEQUENCE</scope>
    <source>
        <strain evidence="1">MM415B04837</strain>
    </source>
</reference>
<gene>
    <name evidence="1" type="ORF">MM415B04837_0008</name>
</gene>
<dbReference type="AlphaFoldDB" id="A0A6M3LFP9"/>
<accession>A0A6M3LFP9</accession>
<dbReference type="Gene3D" id="6.20.20.10">
    <property type="match status" value="1"/>
</dbReference>
<proteinExistence type="predicted"/>
<organism evidence="1">
    <name type="scientific">viral metagenome</name>
    <dbReference type="NCBI Taxonomy" id="1070528"/>
    <lineage>
        <taxon>unclassified sequences</taxon>
        <taxon>metagenomes</taxon>
        <taxon>organismal metagenomes</taxon>
    </lineage>
</organism>
<evidence type="ECO:0000313" key="1">
    <source>
        <dbReference type="EMBL" id="QJA92154.1"/>
    </source>
</evidence>
<dbReference type="EMBL" id="MT143042">
    <property type="protein sequence ID" value="QJA92154.1"/>
    <property type="molecule type" value="Genomic_DNA"/>
</dbReference>
<protein>
    <submittedName>
        <fullName evidence="1">Uncharacterized protein</fullName>
    </submittedName>
</protein>
<sequence>MIVDLGLFCDLETRRWDWLRKPFVIGKWRVAVNGWILVREPLRLPEGPTPADGVPPKSDLILPLFKGFRAKACSEQLLQHDGSTTGERCVYCDGLCRVQEECPKCEGFGHIKGKYCRSCRGRGERSTKTPCPDCIDGGELAPVDLGDCLLAGRLVRLLNRLPDVRYRPNSSTKRNDNAVEMIDADGRQVVAMPMAEDKVR</sequence>
<name>A0A6M3LFP9_9ZZZZ</name>